<reference evidence="2" key="1">
    <citation type="submission" date="2020-12" db="EMBL/GenBank/DDBJ databases">
        <title>Methylobrevis albus sp. nov., isolated from fresh water lack sediment.</title>
        <authorList>
            <person name="Zou Q."/>
        </authorList>
    </citation>
    <scope>NUCLEOTIDE SEQUENCE</scope>
    <source>
        <strain evidence="2">L22</strain>
    </source>
</reference>
<name>A0A931I4X7_9HYPH</name>
<dbReference type="InterPro" id="IPR043129">
    <property type="entry name" value="ATPase_NBD"/>
</dbReference>
<dbReference type="Gene3D" id="3.30.420.40">
    <property type="match status" value="1"/>
</dbReference>
<dbReference type="NCBIfam" id="TIGR03123">
    <property type="entry name" value="one_C_unchar_1"/>
    <property type="match status" value="1"/>
</dbReference>
<evidence type="ECO:0000313" key="2">
    <source>
        <dbReference type="EMBL" id="MBH0239624.1"/>
    </source>
</evidence>
<dbReference type="SUPFAM" id="SSF53067">
    <property type="entry name" value="Actin-like ATPase domain"/>
    <property type="match status" value="1"/>
</dbReference>
<dbReference type="InterPro" id="IPR002756">
    <property type="entry name" value="MfnF"/>
</dbReference>
<dbReference type="Pfam" id="PF01968">
    <property type="entry name" value="Hydantoinase_A"/>
    <property type="match status" value="1"/>
</dbReference>
<dbReference type="EMBL" id="JADZLT010000056">
    <property type="protein sequence ID" value="MBH0239624.1"/>
    <property type="molecule type" value="Genomic_DNA"/>
</dbReference>
<dbReference type="RefSeq" id="WP_197312712.1">
    <property type="nucleotide sequence ID" value="NZ_JADZLT010000056.1"/>
</dbReference>
<sequence>MTPTRTPPQDHSDAPPAPGAVIGWDIGGAHLKAARIEAGRVVAVRQAPLPLWMGLKHLEKAFDAMLPAFGPGATHRITMTGELVDLFGSRREGVAAIAAVASARLGADVRIYAGRAGFTGADAAERHADDIASANWHATATLVGECMQTALLIDMGSTTTDIIPVVGGRPAARGYSDAERMATGELVYTGAVRTPLMAVAERAPVSGRWVGVAAEYFATMADANRLLGRLDEAADQYPPADGKGKTMAESRTRLARMLGHDVDDVHEAAWVAVAAWFAEAQLRRMHDGALLALAGQGGSLGSSAPVVGCGVGRAQVEELARRLGRPYLDLGTLLPAAADVGGWPSACAPAVAVALIGNGPITAA</sequence>
<evidence type="ECO:0000259" key="1">
    <source>
        <dbReference type="Pfam" id="PF01968"/>
    </source>
</evidence>
<organism evidence="2 3">
    <name type="scientific">Methylobrevis albus</name>
    <dbReference type="NCBI Taxonomy" id="2793297"/>
    <lineage>
        <taxon>Bacteria</taxon>
        <taxon>Pseudomonadati</taxon>
        <taxon>Pseudomonadota</taxon>
        <taxon>Alphaproteobacteria</taxon>
        <taxon>Hyphomicrobiales</taxon>
        <taxon>Pleomorphomonadaceae</taxon>
        <taxon>Methylobrevis</taxon>
    </lineage>
</organism>
<dbReference type="InterPro" id="IPR002821">
    <property type="entry name" value="Hydantoinase_A"/>
</dbReference>
<dbReference type="AlphaFoldDB" id="A0A931I4X7"/>
<gene>
    <name evidence="2" type="ORF">I5731_17520</name>
</gene>
<dbReference type="Proteomes" id="UP000631694">
    <property type="component" value="Unassembled WGS sequence"/>
</dbReference>
<comment type="caution">
    <text evidence="2">The sequence shown here is derived from an EMBL/GenBank/DDBJ whole genome shotgun (WGS) entry which is preliminary data.</text>
</comment>
<dbReference type="GO" id="GO:0016787">
    <property type="term" value="F:hydrolase activity"/>
    <property type="evidence" value="ECO:0007669"/>
    <property type="project" value="InterPro"/>
</dbReference>
<protein>
    <submittedName>
        <fullName evidence="2">H4MPT-linked C1 transfer pathway protein</fullName>
    </submittedName>
</protein>
<accession>A0A931I4X7</accession>
<proteinExistence type="predicted"/>
<feature type="domain" description="Hydantoinase A/oxoprolinase" evidence="1">
    <location>
        <begin position="77"/>
        <end position="324"/>
    </location>
</feature>
<dbReference type="Gene3D" id="3.30.420.190">
    <property type="entry name" value="conserved archaeal protein q6m145"/>
    <property type="match status" value="1"/>
</dbReference>
<evidence type="ECO:0000313" key="3">
    <source>
        <dbReference type="Proteomes" id="UP000631694"/>
    </source>
</evidence>
<keyword evidence="3" id="KW-1185">Reference proteome</keyword>